<evidence type="ECO:0000256" key="7">
    <source>
        <dbReference type="ARBA" id="ARBA00023012"/>
    </source>
</evidence>
<feature type="transmembrane region" description="Helical" evidence="8">
    <location>
        <begin position="23"/>
        <end position="47"/>
    </location>
</feature>
<dbReference type="Pfam" id="PF00512">
    <property type="entry name" value="HisKA"/>
    <property type="match status" value="1"/>
</dbReference>
<dbReference type="InterPro" id="IPR036890">
    <property type="entry name" value="HATPase_C_sf"/>
</dbReference>
<dbReference type="CDD" id="cd00075">
    <property type="entry name" value="HATPase"/>
    <property type="match status" value="1"/>
</dbReference>
<dbReference type="SMART" id="SM00388">
    <property type="entry name" value="HisKA"/>
    <property type="match status" value="1"/>
</dbReference>
<evidence type="ECO:0000259" key="9">
    <source>
        <dbReference type="PROSITE" id="PS50109"/>
    </source>
</evidence>
<dbReference type="SMART" id="SM00387">
    <property type="entry name" value="HATPase_c"/>
    <property type="match status" value="1"/>
</dbReference>
<sequence length="495" mass="55167">MFKLVQAKIAPLGRFYWARPNSFIALILGGFLIVALPLSTGLIIATVEMEYLARQSTAAVYKSVRVTQGSRILGQQLIAMERAVRQFQVLNDPALYQAYMTNRSKFQDILGQMLELPLSEEQRQGFGALARKENEIYDILRLNILDSDASKQAINQFPGLARQAQALLAESNQLVGEEVNALQETARKAKEWLFWQALILIPAAVVLAGLVTVLIRRYFRQFDNSIRRLGDGDFETPIEVMGPRDLEALGQQLDWLRQRLVELEEAKTKFLRHVSHELKTPLAALREGAELLCDQVTGRLNAQQLEVARILRDNSLRLQKLIEDMLSFSLAGSSQIEHVPEAVRLDQLVKIVLSDHKPTTLSKRVKLIADLKPVRILGDRERLKVIIDNLMSNALKYSPPDSSVKVKLVQESNQVHLDVCDSGPGVASEDGERIFDSFYQGRAQPLGPIKGTGLGLSIVKESVLAHGGNIELINGGQKGAHFRVTLPLTVAEQHP</sequence>
<accession>A0A4P7C466</accession>
<dbReference type="InterPro" id="IPR004358">
    <property type="entry name" value="Sig_transdc_His_kin-like_C"/>
</dbReference>
<evidence type="ECO:0000256" key="2">
    <source>
        <dbReference type="ARBA" id="ARBA00004370"/>
    </source>
</evidence>
<keyword evidence="5" id="KW-0808">Transferase</keyword>
<dbReference type="GO" id="GO:0005886">
    <property type="term" value="C:plasma membrane"/>
    <property type="evidence" value="ECO:0007669"/>
    <property type="project" value="UniProtKB-ARBA"/>
</dbReference>
<dbReference type="KEGG" id="nwr:E3U44_08480"/>
<dbReference type="Gene3D" id="3.30.565.10">
    <property type="entry name" value="Histidine kinase-like ATPase, C-terminal domain"/>
    <property type="match status" value="1"/>
</dbReference>
<dbReference type="SUPFAM" id="SSF55874">
    <property type="entry name" value="ATPase domain of HSP90 chaperone/DNA topoisomerase II/histidine kinase"/>
    <property type="match status" value="1"/>
</dbReference>
<dbReference type="CDD" id="cd00082">
    <property type="entry name" value="HisKA"/>
    <property type="match status" value="1"/>
</dbReference>
<dbReference type="InterPro" id="IPR050736">
    <property type="entry name" value="Sensor_HK_Regulatory"/>
</dbReference>
<keyword evidence="8" id="KW-0472">Membrane</keyword>
<name>A0A4P7C466_9GAMM</name>
<evidence type="ECO:0000313" key="12">
    <source>
        <dbReference type="Proteomes" id="UP000294325"/>
    </source>
</evidence>
<gene>
    <name evidence="11" type="ORF">E3U44_08480</name>
</gene>
<evidence type="ECO:0000256" key="4">
    <source>
        <dbReference type="ARBA" id="ARBA00022553"/>
    </source>
</evidence>
<keyword evidence="12" id="KW-1185">Reference proteome</keyword>
<dbReference type="EMBL" id="CP038033">
    <property type="protein sequence ID" value="QBQ56507.1"/>
    <property type="molecule type" value="Genomic_DNA"/>
</dbReference>
<dbReference type="SUPFAM" id="SSF47384">
    <property type="entry name" value="Homodimeric domain of signal transducing histidine kinase"/>
    <property type="match status" value="1"/>
</dbReference>
<dbReference type="OrthoDB" id="9804645at2"/>
<reference evidence="11 12" key="1">
    <citation type="submission" date="2019-03" db="EMBL/GenBank/DDBJ databases">
        <title>The genome sequence of Nitrosococcus wardiae strain D1FHST reveals the archetypal metabolic capacity of ammonia-oxidizing Gammaproteobacteria.</title>
        <authorList>
            <person name="Wang L."/>
            <person name="Lim C.K."/>
            <person name="Hanson T.E."/>
            <person name="Dang H."/>
            <person name="Klotz M.G."/>
        </authorList>
    </citation>
    <scope>NUCLEOTIDE SEQUENCE [LARGE SCALE GENOMIC DNA]</scope>
    <source>
        <strain evidence="11 12">D1FHS</strain>
    </source>
</reference>
<comment type="catalytic activity">
    <reaction evidence="1">
        <text>ATP + protein L-histidine = ADP + protein N-phospho-L-histidine.</text>
        <dbReference type="EC" id="2.7.13.3"/>
    </reaction>
</comment>
<keyword evidence="6 11" id="KW-0418">Kinase</keyword>
<keyword evidence="8" id="KW-0812">Transmembrane</keyword>
<organism evidence="11 12">
    <name type="scientific">Nitrosococcus wardiae</name>
    <dbReference type="NCBI Taxonomy" id="1814290"/>
    <lineage>
        <taxon>Bacteria</taxon>
        <taxon>Pseudomonadati</taxon>
        <taxon>Pseudomonadota</taxon>
        <taxon>Gammaproteobacteria</taxon>
        <taxon>Chromatiales</taxon>
        <taxon>Chromatiaceae</taxon>
        <taxon>Nitrosococcus</taxon>
    </lineage>
</organism>
<dbReference type="InterPro" id="IPR036097">
    <property type="entry name" value="HisK_dim/P_sf"/>
</dbReference>
<dbReference type="PANTHER" id="PTHR43711:SF1">
    <property type="entry name" value="HISTIDINE KINASE 1"/>
    <property type="match status" value="1"/>
</dbReference>
<dbReference type="EC" id="2.7.13.3" evidence="3"/>
<proteinExistence type="predicted"/>
<keyword evidence="8" id="KW-1133">Transmembrane helix</keyword>
<dbReference type="FunFam" id="3.30.565.10:FF:000006">
    <property type="entry name" value="Sensor histidine kinase WalK"/>
    <property type="match status" value="1"/>
</dbReference>
<feature type="domain" description="HAMP" evidence="10">
    <location>
        <begin position="213"/>
        <end position="265"/>
    </location>
</feature>
<dbReference type="PROSITE" id="PS50109">
    <property type="entry name" value="HIS_KIN"/>
    <property type="match status" value="1"/>
</dbReference>
<dbReference type="PRINTS" id="PR00344">
    <property type="entry name" value="BCTRLSENSOR"/>
</dbReference>
<dbReference type="GO" id="GO:0000155">
    <property type="term" value="F:phosphorelay sensor kinase activity"/>
    <property type="evidence" value="ECO:0007669"/>
    <property type="project" value="InterPro"/>
</dbReference>
<dbReference type="InterPro" id="IPR003594">
    <property type="entry name" value="HATPase_dom"/>
</dbReference>
<dbReference type="InterPro" id="IPR003660">
    <property type="entry name" value="HAMP_dom"/>
</dbReference>
<evidence type="ECO:0000256" key="6">
    <source>
        <dbReference type="ARBA" id="ARBA00022777"/>
    </source>
</evidence>
<dbReference type="Gene3D" id="1.10.287.130">
    <property type="match status" value="1"/>
</dbReference>
<dbReference type="AlphaFoldDB" id="A0A4P7C466"/>
<protein>
    <recommendedName>
        <fullName evidence="3">histidine kinase</fullName>
        <ecNumber evidence="3">2.7.13.3</ecNumber>
    </recommendedName>
</protein>
<dbReference type="InterPro" id="IPR005467">
    <property type="entry name" value="His_kinase_dom"/>
</dbReference>
<dbReference type="Proteomes" id="UP000294325">
    <property type="component" value="Chromosome"/>
</dbReference>
<dbReference type="PROSITE" id="PS50885">
    <property type="entry name" value="HAMP"/>
    <property type="match status" value="1"/>
</dbReference>
<dbReference type="Pfam" id="PF02518">
    <property type="entry name" value="HATPase_c"/>
    <property type="match status" value="1"/>
</dbReference>
<dbReference type="PANTHER" id="PTHR43711">
    <property type="entry name" value="TWO-COMPONENT HISTIDINE KINASE"/>
    <property type="match status" value="1"/>
</dbReference>
<evidence type="ECO:0000256" key="3">
    <source>
        <dbReference type="ARBA" id="ARBA00012438"/>
    </source>
</evidence>
<evidence type="ECO:0000256" key="5">
    <source>
        <dbReference type="ARBA" id="ARBA00022679"/>
    </source>
</evidence>
<feature type="domain" description="Histidine kinase" evidence="9">
    <location>
        <begin position="273"/>
        <end position="490"/>
    </location>
</feature>
<evidence type="ECO:0000256" key="1">
    <source>
        <dbReference type="ARBA" id="ARBA00000085"/>
    </source>
</evidence>
<evidence type="ECO:0000256" key="8">
    <source>
        <dbReference type="SAM" id="Phobius"/>
    </source>
</evidence>
<comment type="subcellular location">
    <subcellularLocation>
        <location evidence="2">Membrane</location>
    </subcellularLocation>
</comment>
<dbReference type="InterPro" id="IPR003661">
    <property type="entry name" value="HisK_dim/P_dom"/>
</dbReference>
<evidence type="ECO:0000313" key="11">
    <source>
        <dbReference type="EMBL" id="QBQ56507.1"/>
    </source>
</evidence>
<evidence type="ECO:0000259" key="10">
    <source>
        <dbReference type="PROSITE" id="PS50885"/>
    </source>
</evidence>
<keyword evidence="4" id="KW-0597">Phosphoprotein</keyword>
<keyword evidence="7" id="KW-0902">Two-component regulatory system</keyword>
<feature type="transmembrane region" description="Helical" evidence="8">
    <location>
        <begin position="192"/>
        <end position="215"/>
    </location>
</feature>